<keyword evidence="2" id="KW-1185">Reference proteome</keyword>
<accession>A0A4Y8PBS7</accession>
<proteinExistence type="predicted"/>
<dbReference type="Proteomes" id="UP000297713">
    <property type="component" value="Unassembled WGS sequence"/>
</dbReference>
<protein>
    <submittedName>
        <fullName evidence="1">Uncharacterized protein</fullName>
    </submittedName>
</protein>
<organism evidence="1 2">
    <name type="scientific">Methylacidiphilum caldifontis</name>
    <dbReference type="NCBI Taxonomy" id="2795386"/>
    <lineage>
        <taxon>Bacteria</taxon>
        <taxon>Pseudomonadati</taxon>
        <taxon>Verrucomicrobiota</taxon>
        <taxon>Methylacidiphilae</taxon>
        <taxon>Methylacidiphilales</taxon>
        <taxon>Methylacidiphilaceae</taxon>
        <taxon>Methylacidiphilum (ex Ratnadevi et al. 2023)</taxon>
    </lineage>
</organism>
<evidence type="ECO:0000313" key="1">
    <source>
        <dbReference type="EMBL" id="TFE68600.1"/>
    </source>
</evidence>
<dbReference type="RefSeq" id="WP_134440096.1">
    <property type="nucleotide sequence ID" value="NZ_CP065957.1"/>
</dbReference>
<dbReference type="OrthoDB" id="193194at2"/>
<evidence type="ECO:0000313" key="2">
    <source>
        <dbReference type="Proteomes" id="UP000297713"/>
    </source>
</evidence>
<name>A0A4Y8PBS7_9BACT</name>
<reference evidence="1 2" key="1">
    <citation type="submission" date="2016-05" db="EMBL/GenBank/DDBJ databases">
        <title>Diversity and Homogeneity among Thermoacidophilic Verrucomicrobia Methanotrophs Linked with Geographical Origin.</title>
        <authorList>
            <person name="Erikstad H.-A."/>
            <person name="Smestad N.B."/>
            <person name="Ceballos R.M."/>
            <person name="Birkeland N.-K."/>
        </authorList>
    </citation>
    <scope>NUCLEOTIDE SEQUENCE [LARGE SCALE GENOMIC DNA]</scope>
    <source>
        <strain evidence="1 2">Phi</strain>
    </source>
</reference>
<dbReference type="EMBL" id="LXQC01000139">
    <property type="protein sequence ID" value="TFE68600.1"/>
    <property type="molecule type" value="Genomic_DNA"/>
</dbReference>
<dbReference type="AlphaFoldDB" id="A0A4Y8PBS7"/>
<sequence length="203" mass="23848">MSSFVFSFCWIALFFLTFELKAIEHAPIEYVTAPFEFSPKIWRALFDDKPVVLLQKQKAEDGAIYYILEKFDDPHSPHSTVSYYLKKIENKVYLLYKEDKNEEFPIPPLTNMGIPWDIAVKIEKVNLMHKVDAMGMKEASKWVADNIAKHRNVYFYTPEFIEAAKRLKILPKNYKLPPLLPKEEIELEKYLSTKITPKLIEPE</sequence>
<gene>
    <name evidence="1" type="ORF">A7Q10_08095</name>
</gene>
<comment type="caution">
    <text evidence="1">The sequence shown here is derived from an EMBL/GenBank/DDBJ whole genome shotgun (WGS) entry which is preliminary data.</text>
</comment>